<reference evidence="1 2" key="1">
    <citation type="submission" date="2024-07" db="EMBL/GenBank/DDBJ databases">
        <title>Section-level genome sequencing and comparative genomics of Aspergillus sections Usti and Cavernicolus.</title>
        <authorList>
            <consortium name="Lawrence Berkeley National Laboratory"/>
            <person name="Nybo J.L."/>
            <person name="Vesth T.C."/>
            <person name="Theobald S."/>
            <person name="Frisvad J.C."/>
            <person name="Larsen T.O."/>
            <person name="Kjaerboelling I."/>
            <person name="Rothschild-Mancinelli K."/>
            <person name="Lyhne E.K."/>
            <person name="Kogle M.E."/>
            <person name="Barry K."/>
            <person name="Clum A."/>
            <person name="Na H."/>
            <person name="Ledsgaard L."/>
            <person name="Lin J."/>
            <person name="Lipzen A."/>
            <person name="Kuo A."/>
            <person name="Riley R."/>
            <person name="Mondo S."/>
            <person name="Labutti K."/>
            <person name="Haridas S."/>
            <person name="Pangalinan J."/>
            <person name="Salamov A.A."/>
            <person name="Simmons B.A."/>
            <person name="Magnuson J.K."/>
            <person name="Chen J."/>
            <person name="Drula E."/>
            <person name="Henrissat B."/>
            <person name="Wiebenga A."/>
            <person name="Lubbers R.J."/>
            <person name="Gomes A.C."/>
            <person name="Makela M.R."/>
            <person name="Stajich J."/>
            <person name="Grigoriev I.V."/>
            <person name="Mortensen U.H."/>
            <person name="De Vries R.P."/>
            <person name="Baker S.E."/>
            <person name="Andersen M.R."/>
        </authorList>
    </citation>
    <scope>NUCLEOTIDE SEQUENCE [LARGE SCALE GENOMIC DNA]</scope>
    <source>
        <strain evidence="1 2">CBS 209.92</strain>
    </source>
</reference>
<accession>A0ABR4GBJ2</accession>
<organism evidence="1 2">
    <name type="scientific">Aspergillus keveii</name>
    <dbReference type="NCBI Taxonomy" id="714993"/>
    <lineage>
        <taxon>Eukaryota</taxon>
        <taxon>Fungi</taxon>
        <taxon>Dikarya</taxon>
        <taxon>Ascomycota</taxon>
        <taxon>Pezizomycotina</taxon>
        <taxon>Eurotiomycetes</taxon>
        <taxon>Eurotiomycetidae</taxon>
        <taxon>Eurotiales</taxon>
        <taxon>Aspergillaceae</taxon>
        <taxon>Aspergillus</taxon>
        <taxon>Aspergillus subgen. Nidulantes</taxon>
    </lineage>
</organism>
<comment type="caution">
    <text evidence="1">The sequence shown here is derived from an EMBL/GenBank/DDBJ whole genome shotgun (WGS) entry which is preliminary data.</text>
</comment>
<evidence type="ECO:0008006" key="3">
    <source>
        <dbReference type="Google" id="ProtNLM"/>
    </source>
</evidence>
<gene>
    <name evidence="1" type="ORF">BJX66DRAFT_135295</name>
</gene>
<sequence>MRTARLVHALFFRHSFFGQTNFSLSWVILLIRNHILSVEVANHKSSRPLIHQSATNRKATS</sequence>
<keyword evidence="2" id="KW-1185">Reference proteome</keyword>
<dbReference type="Proteomes" id="UP001610563">
    <property type="component" value="Unassembled WGS sequence"/>
</dbReference>
<evidence type="ECO:0000313" key="2">
    <source>
        <dbReference type="Proteomes" id="UP001610563"/>
    </source>
</evidence>
<evidence type="ECO:0000313" key="1">
    <source>
        <dbReference type="EMBL" id="KAL2796407.1"/>
    </source>
</evidence>
<dbReference type="EMBL" id="JBFTWV010000026">
    <property type="protein sequence ID" value="KAL2796407.1"/>
    <property type="molecule type" value="Genomic_DNA"/>
</dbReference>
<name>A0ABR4GBJ2_9EURO</name>
<proteinExistence type="predicted"/>
<protein>
    <recommendedName>
        <fullName evidence="3">Secreted protein</fullName>
    </recommendedName>
</protein>